<evidence type="ECO:0000313" key="1">
    <source>
        <dbReference type="EMBL" id="PXW44351.1"/>
    </source>
</evidence>
<name>A0A318FPT6_KLEOX</name>
<evidence type="ECO:0008006" key="3">
    <source>
        <dbReference type="Google" id="ProtNLM"/>
    </source>
</evidence>
<dbReference type="AlphaFoldDB" id="A0A318FPT6"/>
<reference evidence="1 2" key="1">
    <citation type="submission" date="2018-05" db="EMBL/GenBank/DDBJ databases">
        <title>Freshwater and sediment microbial communities from various areas in North America, analyzing microbe dynamics in response to fracking.</title>
        <authorList>
            <person name="Lamendella R."/>
        </authorList>
    </citation>
    <scope>NUCLEOTIDE SEQUENCE [LARGE SCALE GENOMIC DNA]</scope>
    <source>
        <strain evidence="1 2">67</strain>
    </source>
</reference>
<sequence length="216" mass="24704">MPLKKMLCGLFIFTLFGCDNRDYLADINIQLITWTAKAHCFGVRKPGISFPWDIQQVEGQPPDSKKTQQTLENLVALGLIATQTLAYENSKTLTINRYILTTKGRKYWQQKTSSFCFGSIIAIKTTGTEDVKAWFAGGLGSKSKKIDYDYQIENVPAWAQKDALYQMYDIQPLYYNGRTYSATAIYDKESAKYLTLRHTGLADIGYPRMFWPKNQE</sequence>
<accession>A0A318FPT6</accession>
<proteinExistence type="predicted"/>
<comment type="caution">
    <text evidence="1">The sequence shown here is derived from an EMBL/GenBank/DDBJ whole genome shotgun (WGS) entry which is preliminary data.</text>
</comment>
<protein>
    <recommendedName>
        <fullName evidence="3">Lipoprotein</fullName>
    </recommendedName>
</protein>
<dbReference type="PROSITE" id="PS51257">
    <property type="entry name" value="PROKAR_LIPOPROTEIN"/>
    <property type="match status" value="1"/>
</dbReference>
<dbReference type="EMBL" id="QJJG01000009">
    <property type="protein sequence ID" value="PXW44351.1"/>
    <property type="molecule type" value="Genomic_DNA"/>
</dbReference>
<dbReference type="Proteomes" id="UP000247485">
    <property type="component" value="Unassembled WGS sequence"/>
</dbReference>
<evidence type="ECO:0000313" key="2">
    <source>
        <dbReference type="Proteomes" id="UP000247485"/>
    </source>
</evidence>
<organism evidence="1 2">
    <name type="scientific">Klebsiella oxytoca</name>
    <dbReference type="NCBI Taxonomy" id="571"/>
    <lineage>
        <taxon>Bacteria</taxon>
        <taxon>Pseudomonadati</taxon>
        <taxon>Pseudomonadota</taxon>
        <taxon>Gammaproteobacteria</taxon>
        <taxon>Enterobacterales</taxon>
        <taxon>Enterobacteriaceae</taxon>
        <taxon>Klebsiella/Raoultella group</taxon>
        <taxon>Klebsiella</taxon>
    </lineage>
</organism>
<dbReference type="RefSeq" id="WP_142670530.1">
    <property type="nucleotide sequence ID" value="NZ_QJJG01000009.1"/>
</dbReference>
<gene>
    <name evidence="1" type="ORF">DET57_10934</name>
</gene>